<dbReference type="InterPro" id="IPR003658">
    <property type="entry name" value="Anti-sigma_ant"/>
</dbReference>
<proteinExistence type="inferred from homology"/>
<protein>
    <recommendedName>
        <fullName evidence="2">Anti-sigma factor antagonist</fullName>
    </recommendedName>
</protein>
<dbReference type="EMBL" id="JROO01000018">
    <property type="protein sequence ID" value="KIH98938.1"/>
    <property type="molecule type" value="Genomic_DNA"/>
</dbReference>
<organism evidence="4 5">
    <name type="scientific">Streptomonospora alba</name>
    <dbReference type="NCBI Taxonomy" id="183763"/>
    <lineage>
        <taxon>Bacteria</taxon>
        <taxon>Bacillati</taxon>
        <taxon>Actinomycetota</taxon>
        <taxon>Actinomycetes</taxon>
        <taxon>Streptosporangiales</taxon>
        <taxon>Nocardiopsidaceae</taxon>
        <taxon>Streptomonospora</taxon>
    </lineage>
</organism>
<dbReference type="Proteomes" id="UP000031675">
    <property type="component" value="Unassembled WGS sequence"/>
</dbReference>
<dbReference type="SUPFAM" id="SSF52091">
    <property type="entry name" value="SpoIIaa-like"/>
    <property type="match status" value="1"/>
</dbReference>
<evidence type="ECO:0000259" key="3">
    <source>
        <dbReference type="PROSITE" id="PS50801"/>
    </source>
</evidence>
<evidence type="ECO:0000313" key="4">
    <source>
        <dbReference type="EMBL" id="KIH98938.1"/>
    </source>
</evidence>
<dbReference type="Pfam" id="PF01740">
    <property type="entry name" value="STAS"/>
    <property type="match status" value="1"/>
</dbReference>
<dbReference type="CDD" id="cd07043">
    <property type="entry name" value="STAS_anti-anti-sigma_factors"/>
    <property type="match status" value="1"/>
</dbReference>
<reference evidence="5" key="1">
    <citation type="journal article" date="2015" name="Chem. Biol.">
        <title>Structure, bioactivity, and resistance mechanism of streptomonomicin, an unusual lasso Peptide from an understudied halophilic actinomycete.</title>
        <authorList>
            <person name="Metelev M."/>
            <person name="Tietz J.I."/>
            <person name="Melby J.O."/>
            <person name="Blair P.M."/>
            <person name="Zhu L."/>
            <person name="Livnat I."/>
            <person name="Severinov K."/>
            <person name="Mitchell D.A."/>
        </authorList>
    </citation>
    <scope>NUCLEOTIDE SEQUENCE [LARGE SCALE GENOMIC DNA]</scope>
    <source>
        <strain evidence="5">YIM 90003</strain>
    </source>
</reference>
<dbReference type="PANTHER" id="PTHR33495">
    <property type="entry name" value="ANTI-SIGMA FACTOR ANTAGONIST TM_1081-RELATED-RELATED"/>
    <property type="match status" value="1"/>
</dbReference>
<name>A0A0C2G6M0_9ACTN</name>
<evidence type="ECO:0000256" key="2">
    <source>
        <dbReference type="RuleBase" id="RU003749"/>
    </source>
</evidence>
<dbReference type="PANTHER" id="PTHR33495:SF2">
    <property type="entry name" value="ANTI-SIGMA FACTOR ANTAGONIST TM_1081-RELATED"/>
    <property type="match status" value="1"/>
</dbReference>
<feature type="domain" description="STAS" evidence="3">
    <location>
        <begin position="1"/>
        <end position="101"/>
    </location>
</feature>
<comment type="caution">
    <text evidence="4">The sequence shown here is derived from an EMBL/GenBank/DDBJ whole genome shotgun (WGS) entry which is preliminary data.</text>
</comment>
<comment type="similarity">
    <text evidence="1 2">Belongs to the anti-sigma-factor antagonist family.</text>
</comment>
<gene>
    <name evidence="4" type="ORF">LP52_10335</name>
</gene>
<dbReference type="Gene3D" id="3.30.750.24">
    <property type="entry name" value="STAS domain"/>
    <property type="match status" value="1"/>
</dbReference>
<dbReference type="AlphaFoldDB" id="A0A0C2G6M0"/>
<dbReference type="STRING" id="183763.LP52_10335"/>
<accession>A0A0C2G6M0</accession>
<evidence type="ECO:0000256" key="1">
    <source>
        <dbReference type="ARBA" id="ARBA00009013"/>
    </source>
</evidence>
<dbReference type="NCBIfam" id="TIGR00377">
    <property type="entry name" value="ant_ant_sig"/>
    <property type="match status" value="1"/>
</dbReference>
<keyword evidence="5" id="KW-1185">Reference proteome</keyword>
<sequence length="101" mass="10536">MEGEIDIATADDMRDRMLAAAGEPGIAVLIADLSGIDFFDASGVRALMGVRRRLDARGVRMVLGGPSAAVVRTLDVLGLVGSFAVLPSAELPFSARSAVRH</sequence>
<evidence type="ECO:0000313" key="5">
    <source>
        <dbReference type="Proteomes" id="UP000031675"/>
    </source>
</evidence>
<dbReference type="GO" id="GO:0043856">
    <property type="term" value="F:anti-sigma factor antagonist activity"/>
    <property type="evidence" value="ECO:0007669"/>
    <property type="project" value="InterPro"/>
</dbReference>
<dbReference type="InterPro" id="IPR036513">
    <property type="entry name" value="STAS_dom_sf"/>
</dbReference>
<dbReference type="PROSITE" id="PS50801">
    <property type="entry name" value="STAS"/>
    <property type="match status" value="1"/>
</dbReference>
<dbReference type="InterPro" id="IPR002645">
    <property type="entry name" value="STAS_dom"/>
</dbReference>